<evidence type="ECO:0000256" key="5">
    <source>
        <dbReference type="ARBA" id="ARBA00022695"/>
    </source>
</evidence>
<evidence type="ECO:0000256" key="10">
    <source>
        <dbReference type="SAM" id="MobiDB-lite"/>
    </source>
</evidence>
<dbReference type="InterPro" id="IPR029044">
    <property type="entry name" value="Nucleotide-diphossugar_trans"/>
</dbReference>
<dbReference type="InterPro" id="IPR005771">
    <property type="entry name" value="GalU_uridylyltTrfase_bac/arc"/>
</dbReference>
<evidence type="ECO:0000313" key="12">
    <source>
        <dbReference type="EMBL" id="SMP47965.1"/>
    </source>
</evidence>
<gene>
    <name evidence="12" type="ORF">SAMN06265222_102366</name>
</gene>
<dbReference type="PANTHER" id="PTHR43197:SF1">
    <property type="entry name" value="UTP--GLUCOSE-1-PHOSPHATE URIDYLYLTRANSFERASE"/>
    <property type="match status" value="1"/>
</dbReference>
<dbReference type="EC" id="2.7.7.9" evidence="2"/>
<evidence type="ECO:0000259" key="11">
    <source>
        <dbReference type="Pfam" id="PF00483"/>
    </source>
</evidence>
<dbReference type="Proteomes" id="UP001158067">
    <property type="component" value="Unassembled WGS sequence"/>
</dbReference>
<protein>
    <recommendedName>
        <fullName evidence="3">UTP--glucose-1-phosphate uridylyltransferase</fullName>
        <ecNumber evidence="2">2.7.7.9</ecNumber>
    </recommendedName>
    <alternativeName>
        <fullName evidence="6">Alpha-D-glucosyl-1-phosphate uridylyltransferase</fullName>
    </alternativeName>
    <alternativeName>
        <fullName evidence="7">UDP-glucose pyrophosphorylase</fullName>
    </alternativeName>
    <alternativeName>
        <fullName evidence="8">Uridine diphosphoglucose pyrophosphorylase</fullName>
    </alternativeName>
</protein>
<comment type="caution">
    <text evidence="12">The sequence shown here is derived from an EMBL/GenBank/DDBJ whole genome shotgun (WGS) entry which is preliminary data.</text>
</comment>
<evidence type="ECO:0000256" key="8">
    <source>
        <dbReference type="ARBA" id="ARBA00032341"/>
    </source>
</evidence>
<organism evidence="12 13">
    <name type="scientific">Neorhodopirellula lusitana</name>
    <dbReference type="NCBI Taxonomy" id="445327"/>
    <lineage>
        <taxon>Bacteria</taxon>
        <taxon>Pseudomonadati</taxon>
        <taxon>Planctomycetota</taxon>
        <taxon>Planctomycetia</taxon>
        <taxon>Pirellulales</taxon>
        <taxon>Pirellulaceae</taxon>
        <taxon>Neorhodopirellula</taxon>
    </lineage>
</organism>
<dbReference type="InterPro" id="IPR005835">
    <property type="entry name" value="NTP_transferase_dom"/>
</dbReference>
<dbReference type="Gene3D" id="3.90.550.10">
    <property type="entry name" value="Spore Coat Polysaccharide Biosynthesis Protein SpsA, Chain A"/>
    <property type="match status" value="1"/>
</dbReference>
<accession>A0ABY1PU32</accession>
<evidence type="ECO:0000256" key="1">
    <source>
        <dbReference type="ARBA" id="ARBA00006890"/>
    </source>
</evidence>
<comment type="catalytic activity">
    <reaction evidence="9">
        <text>alpha-D-glucose 1-phosphate + UTP + H(+) = UDP-alpha-D-glucose + diphosphate</text>
        <dbReference type="Rhea" id="RHEA:19889"/>
        <dbReference type="ChEBI" id="CHEBI:15378"/>
        <dbReference type="ChEBI" id="CHEBI:33019"/>
        <dbReference type="ChEBI" id="CHEBI:46398"/>
        <dbReference type="ChEBI" id="CHEBI:58601"/>
        <dbReference type="ChEBI" id="CHEBI:58885"/>
        <dbReference type="EC" id="2.7.7.9"/>
    </reaction>
</comment>
<keyword evidence="13" id="KW-1185">Reference proteome</keyword>
<evidence type="ECO:0000313" key="13">
    <source>
        <dbReference type="Proteomes" id="UP001158067"/>
    </source>
</evidence>
<name>A0ABY1PU32_9BACT</name>
<dbReference type="SUPFAM" id="SSF53448">
    <property type="entry name" value="Nucleotide-diphospho-sugar transferases"/>
    <property type="match status" value="1"/>
</dbReference>
<dbReference type="EMBL" id="FXUG01000002">
    <property type="protein sequence ID" value="SMP47965.1"/>
    <property type="molecule type" value="Genomic_DNA"/>
</dbReference>
<proteinExistence type="inferred from homology"/>
<evidence type="ECO:0000256" key="7">
    <source>
        <dbReference type="ARBA" id="ARBA00031959"/>
    </source>
</evidence>
<evidence type="ECO:0000256" key="9">
    <source>
        <dbReference type="ARBA" id="ARBA00048128"/>
    </source>
</evidence>
<comment type="similarity">
    <text evidence="1">Belongs to the UDPGP type 2 family.</text>
</comment>
<feature type="domain" description="Nucleotidyl transferase" evidence="11">
    <location>
        <begin position="32"/>
        <end position="187"/>
    </location>
</feature>
<dbReference type="GO" id="GO:0016779">
    <property type="term" value="F:nucleotidyltransferase activity"/>
    <property type="evidence" value="ECO:0007669"/>
    <property type="project" value="UniProtKB-KW"/>
</dbReference>
<keyword evidence="4" id="KW-0808">Transferase</keyword>
<reference evidence="12 13" key="1">
    <citation type="submission" date="2017-05" db="EMBL/GenBank/DDBJ databases">
        <authorList>
            <person name="Varghese N."/>
            <person name="Submissions S."/>
        </authorList>
    </citation>
    <scope>NUCLEOTIDE SEQUENCE [LARGE SCALE GENOMIC DNA]</scope>
    <source>
        <strain evidence="12 13">DSM 25457</strain>
    </source>
</reference>
<dbReference type="RefSeq" id="WP_283431681.1">
    <property type="nucleotide sequence ID" value="NZ_FXUG01000002.1"/>
</dbReference>
<feature type="region of interest" description="Disordered" evidence="10">
    <location>
        <begin position="287"/>
        <end position="308"/>
    </location>
</feature>
<dbReference type="PANTHER" id="PTHR43197">
    <property type="entry name" value="UTP--GLUCOSE-1-PHOSPHATE URIDYLYLTRANSFERASE"/>
    <property type="match status" value="1"/>
</dbReference>
<evidence type="ECO:0000256" key="3">
    <source>
        <dbReference type="ARBA" id="ARBA00019048"/>
    </source>
</evidence>
<sequence>MQVLKAVITAAAPNQNTLPLQRLVDRHGEEKTALQLIVEETLSAGIEEIGVVIQPGDEENYRRAAGSAIGSLRFLHQERPLGYADALLKAEEFCGDDAFLHLVGDHLYLSAAVNSCASQLVSVARQHGCPVSAVQATREHRLPYFGIVAGASVPRHEGLYEVRTVVEKPTPTLAEQELITPGLRSGHYLGYFGMHVLTPAVWSCLHELMEDASFESPTLSDAAAMLPSRGKYLAFQVQGKRFNIGVQYGVLIAQLAIGLSGRDRDLLLTEMVELLATRPDPMIEDDAALTASSSGNPSAKLSADGGVR</sequence>
<evidence type="ECO:0000256" key="4">
    <source>
        <dbReference type="ARBA" id="ARBA00022679"/>
    </source>
</evidence>
<feature type="compositionally biased region" description="Polar residues" evidence="10">
    <location>
        <begin position="290"/>
        <end position="299"/>
    </location>
</feature>
<dbReference type="Pfam" id="PF00483">
    <property type="entry name" value="NTP_transferase"/>
    <property type="match status" value="1"/>
</dbReference>
<evidence type="ECO:0000256" key="2">
    <source>
        <dbReference type="ARBA" id="ARBA00012415"/>
    </source>
</evidence>
<keyword evidence="5 12" id="KW-0548">Nucleotidyltransferase</keyword>
<evidence type="ECO:0000256" key="6">
    <source>
        <dbReference type="ARBA" id="ARBA00031455"/>
    </source>
</evidence>